<dbReference type="InterPro" id="IPR027417">
    <property type="entry name" value="P-loop_NTPase"/>
</dbReference>
<accession>A0A0K1PYT5</accession>
<name>A0A0K1PYT5_9BACT</name>
<dbReference type="SUPFAM" id="SSF52540">
    <property type="entry name" value="P-loop containing nucleoside triphosphate hydrolases"/>
    <property type="match status" value="1"/>
</dbReference>
<evidence type="ECO:0000256" key="1">
    <source>
        <dbReference type="SAM" id="MobiDB-lite"/>
    </source>
</evidence>
<keyword evidence="2" id="KW-0812">Transmembrane</keyword>
<dbReference type="KEGG" id="llu:AKJ09_05352"/>
<keyword evidence="2" id="KW-0472">Membrane</keyword>
<sequence length="1213" mass="130816">MGVSLFVGAKDGVVVESKKVGRRKTAVSAVFVCATLVGSLFVSATASAQPARANAPDAAGCEPVTRELEASRQEASRARSEAEEQERKATTCEAELATTSKQLHQSSDAAKTCEDAKSHLCSATSAFADDLTKGRAQAASETGCVSGEQQTKLDALVNGWNGTATWLNQLAAYEAGETDTLPRARSVGGTPIERTIQRIARNGGGRAFHRRLLIEALQIVAPQAWNRIRAGGTTGIDAWFSATTPLDAEIPNEVHRAPAGVPGPAGPPLTAALHLVRAFKVAAHCEPSPTEGSECLRARQLEQLLESSGSLVVRRRVQEIWASDCTTLRPEAITGWFDELPTAHGAAAPWREIAENAYSKLFTCYLDDASEHTPYGTWLKEMLPSARSVTASRLERIDAVRAKWDEGSREAKCARAVRALQNMAVPATCSVPAGDFRPALDAWAAASDKLDDGGVPLAMCAQFASLLWEGKAASIDGSFSRPPSLDEMVVARPMPPTPMWRLREHCEERGGGATFPDDVAFLGSLARRFGEAVEKPPFRLDPTTSKPVELLRFEASQGNGPWIAHVAQGATACGTLGIADERCRVCSKLSPGAAYDCLLVDRLESSWTQRTRALALGFGGLALLVVGATWLRRLLRARRRYAEWARDTAAFFDGIGLSSRRDRWRVMFPSRHDLLEVTLPSEPAWERWGQTAAVVRVPPGPRVLERDINHAAFVARRLNASVVLLEHDDTATPDLSAVRAMLEWAAKGGTRAVQILPISVSRSRWSKSAHDVLDLVEESSLRGNPFELRGRIATSTQFFNRERLVSGLLAAAQAGHWMVVTGLRRFGKSSLALEVARRVPGPSAYVDISGFDYEIVHEKDPSVAAEAILRFVCLRLTESARERWPSHAIPAPPETSIDAAVLTRWFRDFSRACRDAAGRPTTVLVVLDEIEQALAVGPDKLAHALDVLAIVLGRLKSAVGDAAMPDGGTPIGVFLTSALHPLLWAPLRTLAHQSIMGSFQRVCVPCLSDDAATTMMRSLGGRQGIRFSDEALAKIVAESQGVPLLLRRLGASILELYDAERARQGSLGAVEVGVEGTAEAILRENREGSPLRVWIETEIAARSTVTGGLLRKLAREDIVSVTELCALAKKTVAEDFDRTGISATLAPDELERRSEEAAHVIVQLLEESGLVVPHGDLTAPDGYSLPEGAIRTVLRGRASTWVAAAAAIEPRAD</sequence>
<keyword evidence="4" id="KW-1185">Reference proteome</keyword>
<protein>
    <submittedName>
        <fullName evidence="3">Uncharacterized protein</fullName>
    </submittedName>
</protein>
<feature type="compositionally biased region" description="Basic and acidic residues" evidence="1">
    <location>
        <begin position="64"/>
        <end position="90"/>
    </location>
</feature>
<proteinExistence type="predicted"/>
<dbReference type="STRING" id="1391654.AKJ09_05352"/>
<evidence type="ECO:0000313" key="4">
    <source>
        <dbReference type="Proteomes" id="UP000064967"/>
    </source>
</evidence>
<dbReference type="AlphaFoldDB" id="A0A0K1PYT5"/>
<gene>
    <name evidence="3" type="ORF">AKJ09_05352</name>
</gene>
<dbReference type="EMBL" id="CP012333">
    <property type="protein sequence ID" value="AKU98688.1"/>
    <property type="molecule type" value="Genomic_DNA"/>
</dbReference>
<feature type="region of interest" description="Disordered" evidence="1">
    <location>
        <begin position="52"/>
        <end position="92"/>
    </location>
</feature>
<feature type="transmembrane region" description="Helical" evidence="2">
    <location>
        <begin position="26"/>
        <end position="46"/>
    </location>
</feature>
<evidence type="ECO:0000256" key="2">
    <source>
        <dbReference type="SAM" id="Phobius"/>
    </source>
</evidence>
<dbReference type="Proteomes" id="UP000064967">
    <property type="component" value="Chromosome"/>
</dbReference>
<reference evidence="3 4" key="1">
    <citation type="submission" date="2015-08" db="EMBL/GenBank/DDBJ databases">
        <authorList>
            <person name="Babu N.S."/>
            <person name="Beckwith C.J."/>
            <person name="Beseler K.G."/>
            <person name="Brison A."/>
            <person name="Carone J.V."/>
            <person name="Caskin T.P."/>
            <person name="Diamond M."/>
            <person name="Durham M.E."/>
            <person name="Foxe J.M."/>
            <person name="Go M."/>
            <person name="Henderson B.A."/>
            <person name="Jones I.B."/>
            <person name="McGettigan J.A."/>
            <person name="Micheletti S.J."/>
            <person name="Nasrallah M.E."/>
            <person name="Ortiz D."/>
            <person name="Piller C.R."/>
            <person name="Privatt S.R."/>
            <person name="Schneider S.L."/>
            <person name="Sharp S."/>
            <person name="Smith T.C."/>
            <person name="Stanton J.D."/>
            <person name="Ullery H.E."/>
            <person name="Wilson R.J."/>
            <person name="Serrano M.G."/>
            <person name="Buck G."/>
            <person name="Lee V."/>
            <person name="Wang Y."/>
            <person name="Carvalho R."/>
            <person name="Voegtly L."/>
            <person name="Shi R."/>
            <person name="Duckworth R."/>
            <person name="Johnson A."/>
            <person name="Loviza R."/>
            <person name="Walstead R."/>
            <person name="Shah Z."/>
            <person name="Kiflezghi M."/>
            <person name="Wade K."/>
            <person name="Ball S.L."/>
            <person name="Bradley K.W."/>
            <person name="Asai D.J."/>
            <person name="Bowman C.A."/>
            <person name="Russell D.A."/>
            <person name="Pope W.H."/>
            <person name="Jacobs-Sera D."/>
            <person name="Hendrix R.W."/>
            <person name="Hatfull G.F."/>
        </authorList>
    </citation>
    <scope>NUCLEOTIDE SEQUENCE [LARGE SCALE GENOMIC DNA]</scope>
    <source>
        <strain evidence="3 4">DSM 27648</strain>
    </source>
</reference>
<dbReference type="RefSeq" id="WP_146649663.1">
    <property type="nucleotide sequence ID" value="NZ_CP012333.1"/>
</dbReference>
<organism evidence="3 4">
    <name type="scientific">Labilithrix luteola</name>
    <dbReference type="NCBI Taxonomy" id="1391654"/>
    <lineage>
        <taxon>Bacteria</taxon>
        <taxon>Pseudomonadati</taxon>
        <taxon>Myxococcota</taxon>
        <taxon>Polyangia</taxon>
        <taxon>Polyangiales</taxon>
        <taxon>Labilitrichaceae</taxon>
        <taxon>Labilithrix</taxon>
    </lineage>
</organism>
<keyword evidence="2" id="KW-1133">Transmembrane helix</keyword>
<evidence type="ECO:0000313" key="3">
    <source>
        <dbReference type="EMBL" id="AKU98688.1"/>
    </source>
</evidence>
<dbReference type="Gene3D" id="3.40.50.300">
    <property type="entry name" value="P-loop containing nucleotide triphosphate hydrolases"/>
    <property type="match status" value="1"/>
</dbReference>